<name>A0A182V4L9_ANOME</name>
<evidence type="ECO:0000313" key="1">
    <source>
        <dbReference type="EnsemblMetazoa" id="AMEM008765-PA"/>
    </source>
</evidence>
<proteinExistence type="predicted"/>
<keyword evidence="2" id="KW-1185">Reference proteome</keyword>
<protein>
    <submittedName>
        <fullName evidence="1">Uncharacterized protein</fullName>
    </submittedName>
</protein>
<evidence type="ECO:0000313" key="2">
    <source>
        <dbReference type="Proteomes" id="UP000075903"/>
    </source>
</evidence>
<sequence length="214" mass="22800">MFKSSSLYSVVSSSSSLRPYDSTASPSSAPSSIRSGLKLNISLPDSPFCRPALKSFSLRSSSFCSLSFFSCSLRFFHARNDSSVTRVWLGPSAARSRSIRSTSDISSFSTTSASFSSDQFSIVSFTSASRMSTCIDRFSDLRSTAGSCENLHLSPFVQVPCLKKAHSTDLGSAPASSFCVATGLNSLASSFCSFSFFSFSSFLALVPVASPKDP</sequence>
<organism evidence="1 2">
    <name type="scientific">Anopheles merus</name>
    <name type="common">Mosquito</name>
    <dbReference type="NCBI Taxonomy" id="30066"/>
    <lineage>
        <taxon>Eukaryota</taxon>
        <taxon>Metazoa</taxon>
        <taxon>Ecdysozoa</taxon>
        <taxon>Arthropoda</taxon>
        <taxon>Hexapoda</taxon>
        <taxon>Insecta</taxon>
        <taxon>Pterygota</taxon>
        <taxon>Neoptera</taxon>
        <taxon>Endopterygota</taxon>
        <taxon>Diptera</taxon>
        <taxon>Nematocera</taxon>
        <taxon>Culicoidea</taxon>
        <taxon>Culicidae</taxon>
        <taxon>Anophelinae</taxon>
        <taxon>Anopheles</taxon>
    </lineage>
</organism>
<dbReference type="VEuPathDB" id="VectorBase:AMEM008765"/>
<accession>A0A182V4L9</accession>
<dbReference type="Proteomes" id="UP000075903">
    <property type="component" value="Unassembled WGS sequence"/>
</dbReference>
<reference evidence="1" key="1">
    <citation type="submission" date="2020-05" db="UniProtKB">
        <authorList>
            <consortium name="EnsemblMetazoa"/>
        </authorList>
    </citation>
    <scope>IDENTIFICATION</scope>
    <source>
        <strain evidence="1">MAF</strain>
    </source>
</reference>
<dbReference type="AlphaFoldDB" id="A0A182V4L9"/>
<dbReference type="EnsemblMetazoa" id="AMEM008765-RA">
    <property type="protein sequence ID" value="AMEM008765-PA"/>
    <property type="gene ID" value="AMEM008765"/>
</dbReference>